<evidence type="ECO:0000313" key="6">
    <source>
        <dbReference type="Proteomes" id="UP000318478"/>
    </source>
</evidence>
<evidence type="ECO:0000256" key="4">
    <source>
        <dbReference type="HAMAP-Rule" id="MF_00995"/>
    </source>
</evidence>
<evidence type="ECO:0000256" key="3">
    <source>
        <dbReference type="ARBA" id="ARBA00023239"/>
    </source>
</evidence>
<dbReference type="EC" id="4.2.1.151" evidence="4"/>
<dbReference type="OrthoDB" id="9810112at2"/>
<name>A0A5C5YLP6_9BACT</name>
<sequence>MPSPPQTDARLRIGAVNYLNSKPLVSRLAELAPGCSLLLDLPSRLADSLAAGRLDVALIPTVEYLRADGYQIVSDACVASDDEVRSVKVYFRKPPEQVESLALDEGSRTSAALAQVLLAVRHGRRPRLSPLPIGDNAASTDTDAVLIIGDRAMAPLADDFHSEWDLGAEWRRETGLPFVFACWAAPRDSPAARLAPVLAAARDHGVGELQAIASREAPKLGLPTSMAYEYLSQHLHYRLEEPERQAIKLFESRCRELGLLAPIAC</sequence>
<dbReference type="UniPathway" id="UPA00079"/>
<dbReference type="RefSeq" id="WP_146587663.1">
    <property type="nucleotide sequence ID" value="NZ_SJPO01000006.1"/>
</dbReference>
<dbReference type="CDD" id="cd13634">
    <property type="entry name" value="PBP2_Sco4506"/>
    <property type="match status" value="1"/>
</dbReference>
<organism evidence="5 6">
    <name type="scientific">Posidoniimonas polymericola</name>
    <dbReference type="NCBI Taxonomy" id="2528002"/>
    <lineage>
        <taxon>Bacteria</taxon>
        <taxon>Pseudomonadati</taxon>
        <taxon>Planctomycetota</taxon>
        <taxon>Planctomycetia</taxon>
        <taxon>Pirellulales</taxon>
        <taxon>Lacipirellulaceae</taxon>
        <taxon>Posidoniimonas</taxon>
    </lineage>
</organism>
<reference evidence="5 6" key="1">
    <citation type="submission" date="2019-02" db="EMBL/GenBank/DDBJ databases">
        <title>Deep-cultivation of Planctomycetes and their phenomic and genomic characterization uncovers novel biology.</title>
        <authorList>
            <person name="Wiegand S."/>
            <person name="Jogler M."/>
            <person name="Boedeker C."/>
            <person name="Pinto D."/>
            <person name="Vollmers J."/>
            <person name="Rivas-Marin E."/>
            <person name="Kohn T."/>
            <person name="Peeters S.H."/>
            <person name="Heuer A."/>
            <person name="Rast P."/>
            <person name="Oberbeckmann S."/>
            <person name="Bunk B."/>
            <person name="Jeske O."/>
            <person name="Meyerdierks A."/>
            <person name="Storesund J.E."/>
            <person name="Kallscheuer N."/>
            <person name="Luecker S."/>
            <person name="Lage O.M."/>
            <person name="Pohl T."/>
            <person name="Merkel B.J."/>
            <person name="Hornburger P."/>
            <person name="Mueller R.-W."/>
            <person name="Bruemmer F."/>
            <person name="Labrenz M."/>
            <person name="Spormann A.M."/>
            <person name="Op Den Camp H."/>
            <person name="Overmann J."/>
            <person name="Amann R."/>
            <person name="Jetten M.S.M."/>
            <person name="Mascher T."/>
            <person name="Medema M.H."/>
            <person name="Devos D.P."/>
            <person name="Kaster A.-K."/>
            <person name="Ovreas L."/>
            <person name="Rohde M."/>
            <person name="Galperin M.Y."/>
            <person name="Jogler C."/>
        </authorList>
    </citation>
    <scope>NUCLEOTIDE SEQUENCE [LARGE SCALE GENOMIC DNA]</scope>
    <source>
        <strain evidence="5 6">Pla123a</strain>
    </source>
</reference>
<keyword evidence="2 4" id="KW-0474">Menaquinone biosynthesis</keyword>
<dbReference type="PANTHER" id="PTHR37690">
    <property type="entry name" value="CHORISMATE DEHYDRATASE"/>
    <property type="match status" value="1"/>
</dbReference>
<dbReference type="Proteomes" id="UP000318478">
    <property type="component" value="Unassembled WGS sequence"/>
</dbReference>
<comment type="similarity">
    <text evidence="4">Belongs to the MqnA/MqnD family. MqnA subfamily.</text>
</comment>
<comment type="catalytic activity">
    <reaction evidence="4">
        <text>chorismate = 3-[(1-carboxyvinyl)-oxy]benzoate + H2O</text>
        <dbReference type="Rhea" id="RHEA:40051"/>
        <dbReference type="ChEBI" id="CHEBI:15377"/>
        <dbReference type="ChEBI" id="CHEBI:29748"/>
        <dbReference type="ChEBI" id="CHEBI:76981"/>
        <dbReference type="EC" id="4.2.1.151"/>
    </reaction>
</comment>
<gene>
    <name evidence="4 5" type="primary">mqnA</name>
    <name evidence="5" type="ORF">Pla123a_26670</name>
</gene>
<dbReference type="EMBL" id="SJPO01000006">
    <property type="protein sequence ID" value="TWT75883.1"/>
    <property type="molecule type" value="Genomic_DNA"/>
</dbReference>
<dbReference type="InterPro" id="IPR030868">
    <property type="entry name" value="MqnA"/>
</dbReference>
<comment type="function">
    <text evidence="4">Catalyzes the dehydration of chorismate into 3-[(1-carboxyvinyl)oxy]benzoate, a step in the biosynthesis of menaquinone (MK, vitamin K2).</text>
</comment>
<evidence type="ECO:0000256" key="1">
    <source>
        <dbReference type="ARBA" id="ARBA00004863"/>
    </source>
</evidence>
<dbReference type="GO" id="GO:0016836">
    <property type="term" value="F:hydro-lyase activity"/>
    <property type="evidence" value="ECO:0007669"/>
    <property type="project" value="UniProtKB-UniRule"/>
</dbReference>
<comment type="pathway">
    <text evidence="1 4">Quinol/quinone metabolism; menaquinone biosynthesis.</text>
</comment>
<keyword evidence="3 4" id="KW-0456">Lyase</keyword>
<comment type="caution">
    <text evidence="5">The sequence shown here is derived from an EMBL/GenBank/DDBJ whole genome shotgun (WGS) entry which is preliminary data.</text>
</comment>
<dbReference type="InterPro" id="IPR003773">
    <property type="entry name" value="Menaquinone_biosynth"/>
</dbReference>
<evidence type="ECO:0000256" key="2">
    <source>
        <dbReference type="ARBA" id="ARBA00022428"/>
    </source>
</evidence>
<evidence type="ECO:0000313" key="5">
    <source>
        <dbReference type="EMBL" id="TWT75883.1"/>
    </source>
</evidence>
<keyword evidence="6" id="KW-1185">Reference proteome</keyword>
<dbReference type="Gene3D" id="3.40.190.10">
    <property type="entry name" value="Periplasmic binding protein-like II"/>
    <property type="match status" value="2"/>
</dbReference>
<protein>
    <recommendedName>
        <fullName evidence="4">Chorismate dehydratase</fullName>
        <ecNumber evidence="4">4.2.1.151</ecNumber>
    </recommendedName>
    <alternativeName>
        <fullName evidence="4">Menaquinone biosynthetic enzyme MqnA</fullName>
    </alternativeName>
</protein>
<dbReference type="Pfam" id="PF02621">
    <property type="entry name" value="VitK2_biosynth"/>
    <property type="match status" value="1"/>
</dbReference>
<dbReference type="PANTHER" id="PTHR37690:SF1">
    <property type="entry name" value="CHORISMATE DEHYDRATASE"/>
    <property type="match status" value="1"/>
</dbReference>
<dbReference type="HAMAP" id="MF_00995">
    <property type="entry name" value="MqnA"/>
    <property type="match status" value="1"/>
</dbReference>
<dbReference type="SUPFAM" id="SSF53850">
    <property type="entry name" value="Periplasmic binding protein-like II"/>
    <property type="match status" value="1"/>
</dbReference>
<proteinExistence type="inferred from homology"/>
<dbReference type="GO" id="GO:0009234">
    <property type="term" value="P:menaquinone biosynthetic process"/>
    <property type="evidence" value="ECO:0007669"/>
    <property type="project" value="UniProtKB-UniRule"/>
</dbReference>
<accession>A0A5C5YLP6</accession>
<dbReference type="AlphaFoldDB" id="A0A5C5YLP6"/>